<sequence length="436" mass="48232">MSTANITPTTLDGIKRLAKTISKQDGVPHAVGLDRASIRAGFANYTNARRVLMSSTTAKRPTFKTFISVRWRDPETKSRGIEIIEVSLPKPLDEIVEARHFKNAHGLWKFKRRAPDLIVYQTNPQSEDGAIFAACTAARTLQFMAATGLKPSTSDALLNSKSTGRLPGLDHCSSWFDPATKKRIMLDEPYAAAVSDRQLERTAWADRNNWQILKSAWRGIYFPDAGSELYLLSDRDKGAALEPIEAALSALGAPIVPGNCRRIAKAEAESFRTPGEIQAQAEKAAKARVPKPARVAGKASSTVSYKMLFSSGRRPNAKMPIEKHSEVGKLLKEVLTATRGRAGVTNRVDLVRSELDNWVQLEYDRETLPDSEFFDLYYREGGKVPDAERGVASRAQSIARLRSAKAILISAYPESKPLNDLTKKIDLAIKSLENWH</sequence>
<dbReference type="RefSeq" id="WP_147290386.1">
    <property type="nucleotide sequence ID" value="NZ_UGSK01000001.1"/>
</dbReference>
<reference evidence="2 3" key="1">
    <citation type="submission" date="2018-06" db="EMBL/GenBank/DDBJ databases">
        <authorList>
            <consortium name="Pathogen Informatics"/>
            <person name="Doyle S."/>
        </authorList>
    </citation>
    <scope>NUCLEOTIDE SEQUENCE [LARGE SCALE GENOMIC DNA]</scope>
    <source>
        <strain evidence="2 3">NCTC13350</strain>
    </source>
</reference>
<feature type="domain" description="DUF5623" evidence="1">
    <location>
        <begin position="313"/>
        <end position="430"/>
    </location>
</feature>
<evidence type="ECO:0000313" key="3">
    <source>
        <dbReference type="Proteomes" id="UP000255000"/>
    </source>
</evidence>
<protein>
    <recommendedName>
        <fullName evidence="1">DUF5623 domain-containing protein</fullName>
    </recommendedName>
</protein>
<proteinExistence type="predicted"/>
<dbReference type="AlphaFoldDB" id="A0A378ZR78"/>
<dbReference type="Gene3D" id="1.20.1260.40">
    <property type="match status" value="1"/>
</dbReference>
<organism evidence="2 3">
    <name type="scientific">Pannonibacter phragmitetus</name>
    <dbReference type="NCBI Taxonomy" id="121719"/>
    <lineage>
        <taxon>Bacteria</taxon>
        <taxon>Pseudomonadati</taxon>
        <taxon>Pseudomonadota</taxon>
        <taxon>Alphaproteobacteria</taxon>
        <taxon>Hyphomicrobiales</taxon>
        <taxon>Stappiaceae</taxon>
        <taxon>Pannonibacter</taxon>
    </lineage>
</organism>
<evidence type="ECO:0000313" key="2">
    <source>
        <dbReference type="EMBL" id="SUA99714.1"/>
    </source>
</evidence>
<accession>A0A378ZR78</accession>
<gene>
    <name evidence="2" type="ORF">NCTC13350_00616</name>
</gene>
<name>A0A378ZR78_9HYPH</name>
<dbReference type="OrthoDB" id="6059332at2"/>
<dbReference type="Pfam" id="PF18536">
    <property type="entry name" value="DUF5623"/>
    <property type="match status" value="1"/>
</dbReference>
<dbReference type="EMBL" id="UGSK01000001">
    <property type="protein sequence ID" value="SUA99714.1"/>
    <property type="molecule type" value="Genomic_DNA"/>
</dbReference>
<dbReference type="InterPro" id="IPR040531">
    <property type="entry name" value="DUF5623"/>
</dbReference>
<evidence type="ECO:0000259" key="1">
    <source>
        <dbReference type="Pfam" id="PF18536"/>
    </source>
</evidence>
<dbReference type="Proteomes" id="UP000255000">
    <property type="component" value="Unassembled WGS sequence"/>
</dbReference>